<evidence type="ECO:0000313" key="8">
    <source>
        <dbReference type="EMBL" id="MDT0646992.1"/>
    </source>
</evidence>
<comment type="similarity">
    <text evidence="6">Belongs to the methyltransferase superfamily. tRNA (adenine-N(6)-)-methyltransferase family.</text>
</comment>
<dbReference type="InterPro" id="IPR007848">
    <property type="entry name" value="Small_mtfrase_dom"/>
</dbReference>
<evidence type="ECO:0000259" key="7">
    <source>
        <dbReference type="Pfam" id="PF05175"/>
    </source>
</evidence>
<keyword evidence="5 6" id="KW-0819">tRNA processing</keyword>
<evidence type="ECO:0000256" key="3">
    <source>
        <dbReference type="ARBA" id="ARBA00022679"/>
    </source>
</evidence>
<dbReference type="PROSITE" id="PS00092">
    <property type="entry name" value="N6_MTASE"/>
    <property type="match status" value="1"/>
</dbReference>
<dbReference type="Pfam" id="PF05175">
    <property type="entry name" value="MTS"/>
    <property type="match status" value="1"/>
</dbReference>
<dbReference type="InterPro" id="IPR050210">
    <property type="entry name" value="tRNA_Adenine-N(6)_MTase"/>
</dbReference>
<comment type="catalytic activity">
    <reaction evidence="6">
        <text>adenosine(37) in tRNA1(Val) + S-adenosyl-L-methionine = N(6)-methyladenosine(37) in tRNA1(Val) + S-adenosyl-L-homocysteine + H(+)</text>
        <dbReference type="Rhea" id="RHEA:43160"/>
        <dbReference type="Rhea" id="RHEA-COMP:10369"/>
        <dbReference type="Rhea" id="RHEA-COMP:10370"/>
        <dbReference type="ChEBI" id="CHEBI:15378"/>
        <dbReference type="ChEBI" id="CHEBI:57856"/>
        <dbReference type="ChEBI" id="CHEBI:59789"/>
        <dbReference type="ChEBI" id="CHEBI:74411"/>
        <dbReference type="ChEBI" id="CHEBI:74449"/>
        <dbReference type="EC" id="2.1.1.223"/>
    </reaction>
</comment>
<gene>
    <name evidence="8" type="ORF">RM545_09840</name>
</gene>
<proteinExistence type="inferred from homology"/>
<protein>
    <recommendedName>
        <fullName evidence="6">tRNA1(Val) (adenine(37)-N6)-methyltransferase</fullName>
        <ecNumber evidence="6">2.1.1.223</ecNumber>
    </recommendedName>
    <alternativeName>
        <fullName evidence="6">tRNA m6A37 methyltransferase</fullName>
    </alternativeName>
</protein>
<evidence type="ECO:0000256" key="2">
    <source>
        <dbReference type="ARBA" id="ARBA00022603"/>
    </source>
</evidence>
<dbReference type="PANTHER" id="PTHR47739:SF1">
    <property type="entry name" value="TRNA1(VAL) (ADENINE(37)-N6)-METHYLTRANSFERASE"/>
    <property type="match status" value="1"/>
</dbReference>
<dbReference type="SUPFAM" id="SSF53335">
    <property type="entry name" value="S-adenosyl-L-methionine-dependent methyltransferases"/>
    <property type="match status" value="1"/>
</dbReference>
<sequence>MSDKIFKFKEFSVEQDKSAMKIGTDGVLLGAWTPLEHNLESILDIGTGTGLIALMMAQRSSAFAIDAIEIEENAYEQAVENFENSDWGDRLFCYHADLNEFAEEMQDEEKYDLIISNPPFYAAPLSPEVAENEQKIPKARKMARFSDSLPFDHLVRGASLLLSEKGIFSVIIPYSEEENFIDLASKVHLFPKKITRVKGTETSALKRSLLAFSFQKTAVQTDELIIEISRHNYTEAYKKLVAPFYLKL</sequence>
<comment type="subcellular location">
    <subcellularLocation>
        <location evidence="6">Cytoplasm</location>
    </subcellularLocation>
</comment>
<organism evidence="8 9">
    <name type="scientific">Autumnicola lenta</name>
    <dbReference type="NCBI Taxonomy" id="3075593"/>
    <lineage>
        <taxon>Bacteria</taxon>
        <taxon>Pseudomonadati</taxon>
        <taxon>Bacteroidota</taxon>
        <taxon>Flavobacteriia</taxon>
        <taxon>Flavobacteriales</taxon>
        <taxon>Flavobacteriaceae</taxon>
        <taxon>Autumnicola</taxon>
    </lineage>
</organism>
<evidence type="ECO:0000313" key="9">
    <source>
        <dbReference type="Proteomes" id="UP001245285"/>
    </source>
</evidence>
<name>A0ABU3CL81_9FLAO</name>
<dbReference type="EC" id="2.1.1.223" evidence="6"/>
<keyword evidence="1 6" id="KW-0963">Cytoplasm</keyword>
<dbReference type="HAMAP" id="MF_01872">
    <property type="entry name" value="tRNA_methyltr_YfiC"/>
    <property type="match status" value="1"/>
</dbReference>
<evidence type="ECO:0000256" key="1">
    <source>
        <dbReference type="ARBA" id="ARBA00022490"/>
    </source>
</evidence>
<dbReference type="Gene3D" id="3.40.50.150">
    <property type="entry name" value="Vaccinia Virus protein VP39"/>
    <property type="match status" value="1"/>
</dbReference>
<dbReference type="GO" id="GO:0008168">
    <property type="term" value="F:methyltransferase activity"/>
    <property type="evidence" value="ECO:0007669"/>
    <property type="project" value="UniProtKB-KW"/>
</dbReference>
<accession>A0ABU3CL81</accession>
<comment type="caution">
    <text evidence="8">The sequence shown here is derived from an EMBL/GenBank/DDBJ whole genome shotgun (WGS) entry which is preliminary data.</text>
</comment>
<dbReference type="EMBL" id="JAVRHO010000012">
    <property type="protein sequence ID" value="MDT0646992.1"/>
    <property type="molecule type" value="Genomic_DNA"/>
</dbReference>
<dbReference type="RefSeq" id="WP_311495152.1">
    <property type="nucleotide sequence ID" value="NZ_JAVRHO010000012.1"/>
</dbReference>
<dbReference type="CDD" id="cd02440">
    <property type="entry name" value="AdoMet_MTases"/>
    <property type="match status" value="1"/>
</dbReference>
<dbReference type="InterPro" id="IPR029063">
    <property type="entry name" value="SAM-dependent_MTases_sf"/>
</dbReference>
<keyword evidence="3 6" id="KW-0808">Transferase</keyword>
<evidence type="ECO:0000256" key="5">
    <source>
        <dbReference type="ARBA" id="ARBA00022694"/>
    </source>
</evidence>
<dbReference type="PANTHER" id="PTHR47739">
    <property type="entry name" value="TRNA1(VAL) (ADENINE(37)-N6)-METHYLTRANSFERASE"/>
    <property type="match status" value="1"/>
</dbReference>
<keyword evidence="4 6" id="KW-0949">S-adenosyl-L-methionine</keyword>
<dbReference type="InterPro" id="IPR022882">
    <property type="entry name" value="tRNA_adenine-N6_MeTrfase"/>
</dbReference>
<reference evidence="8 9" key="1">
    <citation type="submission" date="2023-09" db="EMBL/GenBank/DDBJ databases">
        <authorList>
            <person name="Rey-Velasco X."/>
        </authorList>
    </citation>
    <scope>NUCLEOTIDE SEQUENCE [LARGE SCALE GENOMIC DNA]</scope>
    <source>
        <strain evidence="8 9">F260</strain>
    </source>
</reference>
<keyword evidence="2 6" id="KW-0489">Methyltransferase</keyword>
<dbReference type="InterPro" id="IPR002052">
    <property type="entry name" value="DNA_methylase_N6_adenine_CS"/>
</dbReference>
<dbReference type="GO" id="GO:0032259">
    <property type="term" value="P:methylation"/>
    <property type="evidence" value="ECO:0007669"/>
    <property type="project" value="UniProtKB-KW"/>
</dbReference>
<feature type="domain" description="Methyltransferase small" evidence="7">
    <location>
        <begin position="39"/>
        <end position="123"/>
    </location>
</feature>
<comment type="function">
    <text evidence="6">Specifically methylates the adenine in position 37 of tRNA(1)(Val) (anticodon cmo5UAC).</text>
</comment>
<dbReference type="Proteomes" id="UP001245285">
    <property type="component" value="Unassembled WGS sequence"/>
</dbReference>
<keyword evidence="9" id="KW-1185">Reference proteome</keyword>
<evidence type="ECO:0000256" key="6">
    <source>
        <dbReference type="HAMAP-Rule" id="MF_01872"/>
    </source>
</evidence>
<evidence type="ECO:0000256" key="4">
    <source>
        <dbReference type="ARBA" id="ARBA00022691"/>
    </source>
</evidence>